<dbReference type="EMBL" id="LFZN01000111">
    <property type="protein sequence ID" value="KXS98522.1"/>
    <property type="molecule type" value="Genomic_DNA"/>
</dbReference>
<evidence type="ECO:0000313" key="1">
    <source>
        <dbReference type="EMBL" id="KXS98522.1"/>
    </source>
</evidence>
<comment type="caution">
    <text evidence="1">The sequence shown here is derived from an EMBL/GenBank/DDBJ whole genome shotgun (WGS) entry which is preliminary data.</text>
</comment>
<dbReference type="AlphaFoldDB" id="A0A139H7X4"/>
<dbReference type="Proteomes" id="UP000070133">
    <property type="component" value="Unassembled WGS sequence"/>
</dbReference>
<accession>A0A139H7X4</accession>
<dbReference type="OrthoDB" id="10356770at2759"/>
<reference evidence="1 2" key="1">
    <citation type="submission" date="2015-07" db="EMBL/GenBank/DDBJ databases">
        <title>Comparative genomics of the Sigatoka disease complex on banana suggests a link between parallel evolutionary changes in Pseudocercospora fijiensis and Pseudocercospora eumusae and increased virulence on the banana host.</title>
        <authorList>
            <person name="Chang T.-C."/>
            <person name="Salvucci A."/>
            <person name="Crous P.W."/>
            <person name="Stergiopoulos I."/>
        </authorList>
    </citation>
    <scope>NUCLEOTIDE SEQUENCE [LARGE SCALE GENOMIC DNA]</scope>
    <source>
        <strain evidence="1 2">CBS 114824</strain>
    </source>
</reference>
<keyword evidence="2" id="KW-1185">Reference proteome</keyword>
<evidence type="ECO:0000313" key="2">
    <source>
        <dbReference type="Proteomes" id="UP000070133"/>
    </source>
</evidence>
<proteinExistence type="predicted"/>
<organism evidence="1 2">
    <name type="scientific">Pseudocercospora eumusae</name>
    <dbReference type="NCBI Taxonomy" id="321146"/>
    <lineage>
        <taxon>Eukaryota</taxon>
        <taxon>Fungi</taxon>
        <taxon>Dikarya</taxon>
        <taxon>Ascomycota</taxon>
        <taxon>Pezizomycotina</taxon>
        <taxon>Dothideomycetes</taxon>
        <taxon>Dothideomycetidae</taxon>
        <taxon>Mycosphaerellales</taxon>
        <taxon>Mycosphaerellaceae</taxon>
        <taxon>Pseudocercospora</taxon>
    </lineage>
</organism>
<protein>
    <submittedName>
        <fullName evidence="1">Uncharacterized protein</fullName>
    </submittedName>
</protein>
<name>A0A139H7X4_9PEZI</name>
<gene>
    <name evidence="1" type="ORF">AC578_5513</name>
</gene>
<sequence>MAPHWLFLNPRQLLRPIDEIHLFIFHEEKVFLLATFDQPPEWRVPSIVIDENTQQTPICELVLRKMEDAVQKRAFNGVPLQHYFADQQDIDEAVTITSNQQRILSIKLFLNDCSFNLIEKNSAGEDVYLDAATSICYITKPYGGHLRSKWVALGEESRFESPLSAPHLAKMFEERDGLQRLPTTQFLLDTIQFCVKAKEMEDGGYVPLIRHVLIAVKSDASQISLVLMEAPEESWMAYGAHNYNIIKQPSTKPGPLQSETVEYRIVGLYFPSWGHTEPTLSVTAPPVRDLVDEKGHLRVEWEPWTSRTELATAED</sequence>